<sequence>MHRAGPLPPLSLFSFQHRRGTMETATDPRRFVVVWARVELRSLCLLVPFFSSSSARCPSWVSIVVVRDVDHAGDRKMNSERKAGVTRSKWRTSVPIYDAITFRRKRSQQAHSREEKKRGRQSSPDVSRLKCLLPLSGRKSLTVPMRRMSQREKPLGKDTETQSRPAAPTIDVRKLTLKPLIACLTLSSPWFTQFYVRLSRGSTPWAVERTFSYISALRDVD</sequence>
<dbReference type="AlphaFoldDB" id="A0A6M2DA94"/>
<feature type="compositionally biased region" description="Basic and acidic residues" evidence="1">
    <location>
        <begin position="149"/>
        <end position="161"/>
    </location>
</feature>
<evidence type="ECO:0000256" key="1">
    <source>
        <dbReference type="SAM" id="MobiDB-lite"/>
    </source>
</evidence>
<organism evidence="2">
    <name type="scientific">Rhipicephalus microplus</name>
    <name type="common">Cattle tick</name>
    <name type="synonym">Boophilus microplus</name>
    <dbReference type="NCBI Taxonomy" id="6941"/>
    <lineage>
        <taxon>Eukaryota</taxon>
        <taxon>Metazoa</taxon>
        <taxon>Ecdysozoa</taxon>
        <taxon>Arthropoda</taxon>
        <taxon>Chelicerata</taxon>
        <taxon>Arachnida</taxon>
        <taxon>Acari</taxon>
        <taxon>Parasitiformes</taxon>
        <taxon>Ixodida</taxon>
        <taxon>Ixodoidea</taxon>
        <taxon>Ixodidae</taxon>
        <taxon>Rhipicephalinae</taxon>
        <taxon>Rhipicephalus</taxon>
        <taxon>Boophilus</taxon>
    </lineage>
</organism>
<feature type="region of interest" description="Disordered" evidence="1">
    <location>
        <begin position="104"/>
        <end position="126"/>
    </location>
</feature>
<dbReference type="EMBL" id="GHWJ01009484">
    <property type="protein sequence ID" value="NOV42221.1"/>
    <property type="molecule type" value="Transcribed_RNA"/>
</dbReference>
<evidence type="ECO:0000313" key="2">
    <source>
        <dbReference type="EMBL" id="NOV42221.1"/>
    </source>
</evidence>
<protein>
    <submittedName>
        <fullName evidence="2">Uncharacterized protein</fullName>
    </submittedName>
</protein>
<accession>A0A6M2DA94</accession>
<reference evidence="2" key="1">
    <citation type="submission" date="2019-09" db="EMBL/GenBank/DDBJ databases">
        <title>Organ-specific transcriptomic study of the physiology of the cattle tick, Rhipicephalus microplus.</title>
        <authorList>
            <person name="Tirloni L."/>
            <person name="Braz G."/>
            <person name="Gandara A.C.P."/>
            <person name="Sabadin G.A."/>
            <person name="da Silva R.M."/>
            <person name="Guizzo M.G."/>
            <person name="Machado J.A."/>
            <person name="Costa E.P."/>
            <person name="Gomes H.F."/>
            <person name="Moraes J."/>
            <person name="Mota M.B.S."/>
            <person name="Mesquita R.D."/>
            <person name="Alvarenga P.H."/>
            <person name="Alves F."/>
            <person name="Seixas A."/>
            <person name="da Fonseca R.N."/>
            <person name="Fogaca A."/>
            <person name="Logullo C."/>
            <person name="Tanaka A."/>
            <person name="Daffre S."/>
            <person name="Termignoni C."/>
            <person name="Vaz I.S.Jr."/>
            <person name="Oliveira P.L."/>
            <person name="Ribeiro J.M."/>
        </authorList>
    </citation>
    <scope>NUCLEOTIDE SEQUENCE</scope>
    <source>
        <strain evidence="2">Porto Alegre</strain>
    </source>
</reference>
<feature type="region of interest" description="Disordered" evidence="1">
    <location>
        <begin position="143"/>
        <end position="167"/>
    </location>
</feature>
<proteinExistence type="predicted"/>
<name>A0A6M2DA94_RHIMP</name>